<dbReference type="Pfam" id="PF05157">
    <property type="entry name" value="MshEN"/>
    <property type="match status" value="1"/>
</dbReference>
<evidence type="ECO:0000256" key="1">
    <source>
        <dbReference type="ARBA" id="ARBA00006611"/>
    </source>
</evidence>
<dbReference type="GO" id="GO:0005886">
    <property type="term" value="C:plasma membrane"/>
    <property type="evidence" value="ECO:0007669"/>
    <property type="project" value="TreeGrafter"/>
</dbReference>
<dbReference type="GO" id="GO:0008564">
    <property type="term" value="F:protein-exporting ATPase activity"/>
    <property type="evidence" value="ECO:0007669"/>
    <property type="project" value="UniProtKB-EC"/>
</dbReference>
<dbReference type="SUPFAM" id="SSF52540">
    <property type="entry name" value="P-loop containing nucleoside triphosphate hydrolases"/>
    <property type="match status" value="1"/>
</dbReference>
<comment type="similarity">
    <text evidence="1">Belongs to the GSP E family.</text>
</comment>
<dbReference type="NCBIfam" id="TIGR02533">
    <property type="entry name" value="type_II_gspE"/>
    <property type="match status" value="1"/>
</dbReference>
<comment type="catalytic activity">
    <reaction evidence="8">
        <text>ATP + H2O + cellular proteinSide 1 = ADP + phosphate + cellular proteinSide 2.</text>
        <dbReference type="EC" id="7.4.2.8"/>
    </reaction>
</comment>
<evidence type="ECO:0000313" key="10">
    <source>
        <dbReference type="EMBL" id="MBZ0155404.1"/>
    </source>
</evidence>
<dbReference type="EMBL" id="JAIOIV010000032">
    <property type="protein sequence ID" value="MBZ0155404.1"/>
    <property type="molecule type" value="Genomic_DNA"/>
</dbReference>
<organism evidence="10 11">
    <name type="scientific">Candidatus Nitrobium versatile</name>
    <dbReference type="NCBI Taxonomy" id="2884831"/>
    <lineage>
        <taxon>Bacteria</taxon>
        <taxon>Pseudomonadati</taxon>
        <taxon>Nitrospirota</taxon>
        <taxon>Nitrospiria</taxon>
        <taxon>Nitrospirales</taxon>
        <taxon>Nitrospiraceae</taxon>
        <taxon>Candidatus Nitrobium</taxon>
    </lineage>
</organism>
<protein>
    <recommendedName>
        <fullName evidence="7">protein-secreting ATPase</fullName>
        <ecNumber evidence="7">7.4.2.8</ecNumber>
    </recommendedName>
</protein>
<dbReference type="AlphaFoldDB" id="A0A953LZC7"/>
<evidence type="ECO:0000313" key="11">
    <source>
        <dbReference type="Proteomes" id="UP000705867"/>
    </source>
</evidence>
<dbReference type="EC" id="7.4.2.8" evidence="7"/>
<evidence type="ECO:0000256" key="3">
    <source>
        <dbReference type="ARBA" id="ARBA00022741"/>
    </source>
</evidence>
<dbReference type="PROSITE" id="PS00662">
    <property type="entry name" value="T2SP_E"/>
    <property type="match status" value="1"/>
</dbReference>
<comment type="caution">
    <text evidence="10">The sequence shown here is derived from an EMBL/GenBank/DDBJ whole genome shotgun (WGS) entry which is preliminary data.</text>
</comment>
<name>A0A953LZC7_9BACT</name>
<dbReference type="GO" id="GO:0016887">
    <property type="term" value="F:ATP hydrolysis activity"/>
    <property type="evidence" value="ECO:0007669"/>
    <property type="project" value="TreeGrafter"/>
</dbReference>
<evidence type="ECO:0000256" key="7">
    <source>
        <dbReference type="ARBA" id="ARBA00024382"/>
    </source>
</evidence>
<dbReference type="FunFam" id="3.40.50.300:FF:000398">
    <property type="entry name" value="Type IV pilus assembly ATPase PilB"/>
    <property type="match status" value="1"/>
</dbReference>
<dbReference type="Gene3D" id="3.30.300.160">
    <property type="entry name" value="Type II secretion system, protein E, N-terminal domain"/>
    <property type="match status" value="1"/>
</dbReference>
<reference evidence="10" key="2">
    <citation type="submission" date="2021-08" db="EMBL/GenBank/DDBJ databases">
        <authorList>
            <person name="Dalcin Martins P."/>
        </authorList>
    </citation>
    <scope>NUCLEOTIDE SEQUENCE</scope>
    <source>
        <strain evidence="10">MAG_39</strain>
    </source>
</reference>
<evidence type="ECO:0000256" key="8">
    <source>
        <dbReference type="ARBA" id="ARBA00034006"/>
    </source>
</evidence>
<dbReference type="SMART" id="SM00382">
    <property type="entry name" value="AAA"/>
    <property type="match status" value="1"/>
</dbReference>
<dbReference type="Gene3D" id="3.40.50.300">
    <property type="entry name" value="P-loop containing nucleotide triphosphate hydrolases"/>
    <property type="match status" value="1"/>
</dbReference>
<dbReference type="InterPro" id="IPR027417">
    <property type="entry name" value="P-loop_NTPase"/>
</dbReference>
<dbReference type="InterPro" id="IPR013369">
    <property type="entry name" value="T2SS_GspE"/>
</dbReference>
<sequence length="513" mass="57268">MSEKASSLNKPPFLHAEEFPKVPLVLDGISSRFIQEHRIVPLEFKNNVLKVAMANPGDGDALDALRVALSATIMTYAADVGTIEEYIRSFYEQEAQNINRIIEDIGEKGVEFLREEEEDIGHLKDLASEAPIIKLVNMLITRAVESRASDIHVEPFEDELKVRYRIDGVLQDVESVPKKLQAAIVSRLKIMAKLNIAEKRLPQDGRIKLKVGDKELDLRVSTIPVLYGECIVMRILRKEGIVIDLEKLGFDPQTLSEFNTLIERPNGIILVTGPTGSGKTTTLYGALDKINSPDKKIITVEDPVEYQLKGVNQIQVKPQIGLNFANTLRHIVRQDPDIIMIGEVRDMETAEIAIQSALTGHLVFSTLHTNDAPTALTRLLDMGIERFLLASTIRGILAQRLVRVICPDCKEEDAPVGSKANLDAFGLGNGIPLYRGKGCERCSYTGYYGRTGLYELLLVDDEVRSLILKNADANRIREAARKRGMRTLLEYGVERIKTEMTTLSEVLRVTQEV</sequence>
<dbReference type="GO" id="GO:0005524">
    <property type="term" value="F:ATP binding"/>
    <property type="evidence" value="ECO:0007669"/>
    <property type="project" value="UniProtKB-KW"/>
</dbReference>
<dbReference type="InterPro" id="IPR037257">
    <property type="entry name" value="T2SS_E_N_sf"/>
</dbReference>
<dbReference type="SUPFAM" id="SSF160246">
    <property type="entry name" value="EspE N-terminal domain-like"/>
    <property type="match status" value="1"/>
</dbReference>
<dbReference type="InterPro" id="IPR007831">
    <property type="entry name" value="T2SS_GspE_N"/>
</dbReference>
<keyword evidence="2" id="KW-0813">Transport</keyword>
<dbReference type="CDD" id="cd01129">
    <property type="entry name" value="PulE-GspE-like"/>
    <property type="match status" value="1"/>
</dbReference>
<keyword evidence="5" id="KW-0653">Protein transport</keyword>
<feature type="domain" description="Bacterial type II secretion system protein E" evidence="9">
    <location>
        <begin position="332"/>
        <end position="346"/>
    </location>
</feature>
<accession>A0A953LZC7</accession>
<keyword evidence="3" id="KW-0547">Nucleotide-binding</keyword>
<dbReference type="PANTHER" id="PTHR30258">
    <property type="entry name" value="TYPE II SECRETION SYSTEM PROTEIN GSPE-RELATED"/>
    <property type="match status" value="1"/>
</dbReference>
<dbReference type="Gene3D" id="3.30.450.90">
    <property type="match status" value="1"/>
</dbReference>
<keyword evidence="6" id="KW-1278">Translocase</keyword>
<dbReference type="InterPro" id="IPR003593">
    <property type="entry name" value="AAA+_ATPase"/>
</dbReference>
<dbReference type="FunFam" id="3.30.450.90:FF:000001">
    <property type="entry name" value="Type II secretion system ATPase GspE"/>
    <property type="match status" value="1"/>
</dbReference>
<dbReference type="InterPro" id="IPR001482">
    <property type="entry name" value="T2SS/T4SS_dom"/>
</dbReference>
<dbReference type="PANTHER" id="PTHR30258:SF2">
    <property type="entry name" value="COMG OPERON PROTEIN 1"/>
    <property type="match status" value="1"/>
</dbReference>
<evidence type="ECO:0000256" key="2">
    <source>
        <dbReference type="ARBA" id="ARBA00022448"/>
    </source>
</evidence>
<gene>
    <name evidence="10" type="primary">gspE</name>
    <name evidence="10" type="ORF">K8I29_04210</name>
</gene>
<keyword evidence="4" id="KW-0067">ATP-binding</keyword>
<evidence type="ECO:0000256" key="4">
    <source>
        <dbReference type="ARBA" id="ARBA00022840"/>
    </source>
</evidence>
<dbReference type="GO" id="GO:0015627">
    <property type="term" value="C:type II protein secretion system complex"/>
    <property type="evidence" value="ECO:0007669"/>
    <property type="project" value="InterPro"/>
</dbReference>
<reference evidence="10" key="1">
    <citation type="journal article" date="2021" name="bioRxiv">
        <title>Unraveling nitrogen, sulfur and carbon metabolic pathways and microbial community transcriptional responses to substrate deprivation and toxicity stresses in a bioreactor mimicking anoxic brackish coastal sediment conditions.</title>
        <authorList>
            <person name="Martins P.D."/>
            <person name="Echeveste M.J."/>
            <person name="Arshad A."/>
            <person name="Kurth J."/>
            <person name="Ouboter H."/>
            <person name="Jetten M.S.M."/>
            <person name="Welte C.U."/>
        </authorList>
    </citation>
    <scope>NUCLEOTIDE SEQUENCE</scope>
    <source>
        <strain evidence="10">MAG_39</strain>
    </source>
</reference>
<proteinExistence type="inferred from homology"/>
<evidence type="ECO:0000256" key="5">
    <source>
        <dbReference type="ARBA" id="ARBA00022927"/>
    </source>
</evidence>
<dbReference type="Proteomes" id="UP000705867">
    <property type="component" value="Unassembled WGS sequence"/>
</dbReference>
<dbReference type="Pfam" id="PF00437">
    <property type="entry name" value="T2SSE"/>
    <property type="match status" value="1"/>
</dbReference>
<evidence type="ECO:0000256" key="6">
    <source>
        <dbReference type="ARBA" id="ARBA00022967"/>
    </source>
</evidence>
<dbReference type="GO" id="GO:0015628">
    <property type="term" value="P:protein secretion by the type II secretion system"/>
    <property type="evidence" value="ECO:0007669"/>
    <property type="project" value="InterPro"/>
</dbReference>
<evidence type="ECO:0000259" key="9">
    <source>
        <dbReference type="PROSITE" id="PS00662"/>
    </source>
</evidence>